<gene>
    <name evidence="2" type="ORF">RR46_11232</name>
</gene>
<feature type="transmembrane region" description="Helical" evidence="1">
    <location>
        <begin position="134"/>
        <end position="151"/>
    </location>
</feature>
<keyword evidence="1" id="KW-1133">Transmembrane helix</keyword>
<evidence type="ECO:0000313" key="3">
    <source>
        <dbReference type="Proteomes" id="UP000053268"/>
    </source>
</evidence>
<dbReference type="Proteomes" id="UP000053268">
    <property type="component" value="Unassembled WGS sequence"/>
</dbReference>
<proteinExistence type="predicted"/>
<keyword evidence="1" id="KW-0472">Membrane</keyword>
<accession>A0A194PXP2</accession>
<feature type="transmembrane region" description="Helical" evidence="1">
    <location>
        <begin position="7"/>
        <end position="29"/>
    </location>
</feature>
<protein>
    <submittedName>
        <fullName evidence="2">Uncharacterized protein</fullName>
    </submittedName>
</protein>
<evidence type="ECO:0000256" key="1">
    <source>
        <dbReference type="SAM" id="Phobius"/>
    </source>
</evidence>
<keyword evidence="1" id="KW-0812">Transmembrane</keyword>
<dbReference type="AlphaFoldDB" id="A0A194PXP2"/>
<name>A0A194PXP2_PAPXU</name>
<keyword evidence="3" id="KW-1185">Reference proteome</keyword>
<dbReference type="EMBL" id="KQ459586">
    <property type="protein sequence ID" value="KPI98111.1"/>
    <property type="molecule type" value="Genomic_DNA"/>
</dbReference>
<reference evidence="2 3" key="1">
    <citation type="journal article" date="2015" name="Nat. Commun.">
        <title>Outbred genome sequencing and CRISPR/Cas9 gene editing in butterflies.</title>
        <authorList>
            <person name="Li X."/>
            <person name="Fan D."/>
            <person name="Zhang W."/>
            <person name="Liu G."/>
            <person name="Zhang L."/>
            <person name="Zhao L."/>
            <person name="Fang X."/>
            <person name="Chen L."/>
            <person name="Dong Y."/>
            <person name="Chen Y."/>
            <person name="Ding Y."/>
            <person name="Zhao R."/>
            <person name="Feng M."/>
            <person name="Zhu Y."/>
            <person name="Feng Y."/>
            <person name="Jiang X."/>
            <person name="Zhu D."/>
            <person name="Xiang H."/>
            <person name="Feng X."/>
            <person name="Li S."/>
            <person name="Wang J."/>
            <person name="Zhang G."/>
            <person name="Kronforst M.R."/>
            <person name="Wang W."/>
        </authorList>
    </citation>
    <scope>NUCLEOTIDE SEQUENCE [LARGE SCALE GENOMIC DNA]</scope>
    <source>
        <strain evidence="2">Ya'a_city_454_Px</strain>
        <tissue evidence="2">Whole body</tissue>
    </source>
</reference>
<sequence>MADRDNPAVPFAAGFVLGALVTVLGYKLFSRCPPGQTHQVGAMVKCTCKKGSKEEFLERLIWKGFAAFVLFASAEEQQRQAEKRAEQSGSRARSGARGASVPAEGAACYTEERSGCRFFTCGLWAGGAAGAGGWLPYAGSALLLALMAYMLRNVRKHVDKFPKLPKMGNLFGTSKTVASGAKKSFQCDYKCKTEQSENSARHIPEISNAVRMKSVGCTEDPAKAFAWWE</sequence>
<organism evidence="2 3">
    <name type="scientific">Papilio xuthus</name>
    <name type="common">Asian swallowtail butterfly</name>
    <dbReference type="NCBI Taxonomy" id="66420"/>
    <lineage>
        <taxon>Eukaryota</taxon>
        <taxon>Metazoa</taxon>
        <taxon>Ecdysozoa</taxon>
        <taxon>Arthropoda</taxon>
        <taxon>Hexapoda</taxon>
        <taxon>Insecta</taxon>
        <taxon>Pterygota</taxon>
        <taxon>Neoptera</taxon>
        <taxon>Endopterygota</taxon>
        <taxon>Lepidoptera</taxon>
        <taxon>Glossata</taxon>
        <taxon>Ditrysia</taxon>
        <taxon>Papilionoidea</taxon>
        <taxon>Papilionidae</taxon>
        <taxon>Papilioninae</taxon>
        <taxon>Papilio</taxon>
    </lineage>
</organism>
<evidence type="ECO:0000313" key="2">
    <source>
        <dbReference type="EMBL" id="KPI98111.1"/>
    </source>
</evidence>